<protein>
    <recommendedName>
        <fullName evidence="3">DUF4276 family protein</fullName>
    </recommendedName>
</protein>
<gene>
    <name evidence="1" type="ORF">Mth01_35920</name>
</gene>
<accession>A0A8J3RAZ0</accession>
<dbReference type="Proteomes" id="UP000610966">
    <property type="component" value="Unassembled WGS sequence"/>
</dbReference>
<evidence type="ECO:0000313" key="1">
    <source>
        <dbReference type="EMBL" id="GIH71339.1"/>
    </source>
</evidence>
<dbReference type="EMBL" id="BOOG01000034">
    <property type="protein sequence ID" value="GIH71339.1"/>
    <property type="molecule type" value="Genomic_DNA"/>
</dbReference>
<evidence type="ECO:0000313" key="2">
    <source>
        <dbReference type="Proteomes" id="UP000610966"/>
    </source>
</evidence>
<dbReference type="RefSeq" id="WP_204017045.1">
    <property type="nucleotide sequence ID" value="NZ_BOOG01000034.1"/>
</dbReference>
<reference evidence="1" key="1">
    <citation type="submission" date="2021-01" db="EMBL/GenBank/DDBJ databases">
        <title>Whole genome shotgun sequence of Sphaerimonospora thailandensis NBRC 107569.</title>
        <authorList>
            <person name="Komaki H."/>
            <person name="Tamura T."/>
        </authorList>
    </citation>
    <scope>NUCLEOTIDE SEQUENCE</scope>
    <source>
        <strain evidence="1">NBRC 107569</strain>
    </source>
</reference>
<comment type="caution">
    <text evidence="1">The sequence shown here is derived from an EMBL/GenBank/DDBJ whole genome shotgun (WGS) entry which is preliminary data.</text>
</comment>
<evidence type="ECO:0008006" key="3">
    <source>
        <dbReference type="Google" id="ProtNLM"/>
    </source>
</evidence>
<proteinExistence type="predicted"/>
<keyword evidence="2" id="KW-1185">Reference proteome</keyword>
<sequence>MTVRVLFLGEGTSDSGIIPQIEVIAARLGIDIAVTDPDLSRLPKPPGRAVSDKLRAVLDIDGEYELIAVHRDADRDGRQVRLTEIATAIQTHAPGTAHAAIVPVRMTEAWLLMDEAELRTIAGNPNGKMRLNLPSPNKVESVPDPKTVLKEKLALASGLSGRKLEKFNQRFSQHRRLLLERIDPSGPITDVSSWQHFIADMETGLKSAGRSMS</sequence>
<name>A0A8J3RAZ0_9ACTN</name>
<dbReference type="AlphaFoldDB" id="A0A8J3RAZ0"/>
<organism evidence="1 2">
    <name type="scientific">Sphaerimonospora thailandensis</name>
    <dbReference type="NCBI Taxonomy" id="795644"/>
    <lineage>
        <taxon>Bacteria</taxon>
        <taxon>Bacillati</taxon>
        <taxon>Actinomycetota</taxon>
        <taxon>Actinomycetes</taxon>
        <taxon>Streptosporangiales</taxon>
        <taxon>Streptosporangiaceae</taxon>
        <taxon>Sphaerimonospora</taxon>
    </lineage>
</organism>